<dbReference type="GO" id="GO:0005886">
    <property type="term" value="C:plasma membrane"/>
    <property type="evidence" value="ECO:0007669"/>
    <property type="project" value="UniProtKB-SubCell"/>
</dbReference>
<keyword evidence="2" id="KW-1133">Transmembrane helix</keyword>
<dbReference type="Gene3D" id="1.20.120.1760">
    <property type="match status" value="1"/>
</dbReference>
<dbReference type="InterPro" id="IPR043130">
    <property type="entry name" value="CDP-OH_PTrfase_TM_dom"/>
</dbReference>
<sequence>MIIPLACLIPLSPNTLTLLGFAVSLAAGAAFTLGKPFAGGLLILFSGIFDVLDGGVARAKDRITPFGGVLDSVCDRYSDGIVFLGIIAGAVNGRLVLPPILQIEVWLWAGYALIGSFLVSYTRARAESAGCRKLSVGIAERTERMIILALGGLSGFLGWALVLIAVFSHITIIQRVLRAKSILSKPSEADFQKP</sequence>
<comment type="function">
    <text evidence="2">Catalyzes the formation of archaetidylinositol phosphate (AIP) from CDP-archaeol (CDP-ArOH or CDP-2,3-bis-(O-phytanyl)-sn-glycerol) and 1L-myo-inositol 1-phosphate (IP or 1D-myo-inositol 3-phosphate). AIP is a precursor of archaetidyl-myo-inositol (AI), an ether-type inositol phospholipid ubiquitously distributed in archaea membranes and essential for glycolipid biosynthesis in archaea.</text>
</comment>
<keyword evidence="2" id="KW-1208">Phospholipid metabolism</keyword>
<protein>
    <recommendedName>
        <fullName evidence="2">Archaetidylinositol phosphate synthase</fullName>
        <shortName evidence="2">AIP synthase</shortName>
        <ecNumber evidence="2">2.7.8.39</ecNumber>
    </recommendedName>
</protein>
<feature type="active site" description="Proton acceptor" evidence="2">
    <location>
        <position position="75"/>
    </location>
</feature>
<dbReference type="EMBL" id="CP009501">
    <property type="protein sequence ID" value="AKB13818.1"/>
    <property type="molecule type" value="Genomic_DNA"/>
</dbReference>
<feature type="binding site" evidence="2">
    <location>
        <position position="50"/>
    </location>
    <ligand>
        <name>Mg(2+)</name>
        <dbReference type="ChEBI" id="CHEBI:18420"/>
        <label>1</label>
    </ligand>
</feature>
<keyword evidence="2" id="KW-0812">Transmembrane</keyword>
<comment type="similarity">
    <text evidence="2 3">Belongs to the CDP-alcohol phosphatidyltransferase class-I family.</text>
</comment>
<dbReference type="GO" id="GO:0008654">
    <property type="term" value="P:phospholipid biosynthetic process"/>
    <property type="evidence" value="ECO:0007669"/>
    <property type="project" value="UniProtKB-UniRule"/>
</dbReference>
<keyword evidence="2" id="KW-0479">Metal-binding</keyword>
<reference evidence="4 5" key="1">
    <citation type="submission" date="2014-07" db="EMBL/GenBank/DDBJ databases">
        <title>Methanogenic archaea and the global carbon cycle.</title>
        <authorList>
            <person name="Henriksen J.R."/>
            <person name="Luke J."/>
            <person name="Reinhart S."/>
            <person name="Benedict M.N."/>
            <person name="Youngblut N.D."/>
            <person name="Metcalf M.E."/>
            <person name="Whitaker R.J."/>
            <person name="Metcalf W.W."/>
        </authorList>
    </citation>
    <scope>NUCLEOTIDE SEQUENCE [LARGE SCALE GENOMIC DNA]</scope>
    <source>
        <strain evidence="5">ATCC 43570 / DSM 1825 / OCM 12 / VKM B-1830 / TM-1</strain>
    </source>
</reference>
<dbReference type="GO" id="GO:0016780">
    <property type="term" value="F:phosphotransferase activity, for other substituted phosphate groups"/>
    <property type="evidence" value="ECO:0007669"/>
    <property type="project" value="UniProtKB-UniRule"/>
</dbReference>
<dbReference type="AlphaFoldDB" id="A0A0E3KQ45"/>
<feature type="binding site" evidence="2">
    <location>
        <position position="50"/>
    </location>
    <ligand>
        <name>Mg(2+)</name>
        <dbReference type="ChEBI" id="CHEBI:18420"/>
        <label>2</label>
    </ligand>
</feature>
<evidence type="ECO:0000313" key="5">
    <source>
        <dbReference type="Proteomes" id="UP000066529"/>
    </source>
</evidence>
<keyword evidence="2" id="KW-1003">Cell membrane</keyword>
<comment type="cofactor">
    <cofactor evidence="2">
        <name>Mn(2+)</name>
        <dbReference type="ChEBI" id="CHEBI:29035"/>
    </cofactor>
    <cofactor evidence="2">
        <name>Mg(2+)</name>
        <dbReference type="ChEBI" id="CHEBI:18420"/>
    </cofactor>
    <text evidence="2">Binds 2 Mg(2+) or Mn(2+) ions per subunit.</text>
</comment>
<dbReference type="UniPathway" id="UPA00085"/>
<feature type="transmembrane region" description="Helical" evidence="2">
    <location>
        <begin position="80"/>
        <end position="100"/>
    </location>
</feature>
<dbReference type="InterPro" id="IPR044270">
    <property type="entry name" value="AIP_synthase"/>
</dbReference>
<comment type="subcellular location">
    <subcellularLocation>
        <location evidence="2">Cell membrane</location>
        <topology evidence="2">Multi-pass membrane protein</topology>
    </subcellularLocation>
</comment>
<feature type="binding site" evidence="2">
    <location>
        <position position="75"/>
    </location>
    <ligand>
        <name>Mg(2+)</name>
        <dbReference type="ChEBI" id="CHEBI:18420"/>
        <label>2</label>
    </ligand>
</feature>
<dbReference type="EC" id="2.7.8.39" evidence="2"/>
<feature type="transmembrane region" description="Helical" evidence="2">
    <location>
        <begin position="145"/>
        <end position="167"/>
    </location>
</feature>
<keyword evidence="2" id="KW-0472">Membrane</keyword>
<feature type="binding site" evidence="2">
    <location>
        <position position="53"/>
    </location>
    <ligand>
        <name>Mg(2+)</name>
        <dbReference type="ChEBI" id="CHEBI:18420"/>
        <label>1</label>
    </ligand>
</feature>
<comment type="pathway">
    <text evidence="2">Lipid metabolism; phospholipid metabolism.</text>
</comment>
<dbReference type="InterPro" id="IPR048254">
    <property type="entry name" value="CDP_ALCOHOL_P_TRANSF_CS"/>
</dbReference>
<dbReference type="GO" id="GO:0000287">
    <property type="term" value="F:magnesium ion binding"/>
    <property type="evidence" value="ECO:0007669"/>
    <property type="project" value="UniProtKB-UniRule"/>
</dbReference>
<dbReference type="STRING" id="523844.MSTHT_2060"/>
<dbReference type="PATRIC" id="fig|523844.20.peg.2542"/>
<dbReference type="PROSITE" id="PS00379">
    <property type="entry name" value="CDP_ALCOHOL_P_TRANSF"/>
    <property type="match status" value="1"/>
</dbReference>
<dbReference type="HAMAP" id="MF_02242">
    <property type="entry name" value="AIP_synthase"/>
    <property type="match status" value="1"/>
</dbReference>
<dbReference type="HOGENOM" id="CLU_080384_1_2_2"/>
<feature type="transmembrane region" description="Helical" evidence="2">
    <location>
        <begin position="38"/>
        <end position="59"/>
    </location>
</feature>
<evidence type="ECO:0000256" key="2">
    <source>
        <dbReference type="HAMAP-Rule" id="MF_02242"/>
    </source>
</evidence>
<keyword evidence="2" id="KW-0444">Lipid biosynthesis</keyword>
<feature type="binding site" evidence="2">
    <location>
        <position position="71"/>
    </location>
    <ligand>
        <name>Mg(2+)</name>
        <dbReference type="ChEBI" id="CHEBI:18420"/>
        <label>1</label>
    </ligand>
</feature>
<keyword evidence="1 2" id="KW-0808">Transferase</keyword>
<evidence type="ECO:0000313" key="4">
    <source>
        <dbReference type="EMBL" id="AKB13818.1"/>
    </source>
</evidence>
<feature type="transmembrane region" description="Helical" evidence="2">
    <location>
        <begin position="106"/>
        <end position="124"/>
    </location>
</feature>
<evidence type="ECO:0000256" key="1">
    <source>
        <dbReference type="ARBA" id="ARBA00022679"/>
    </source>
</evidence>
<name>A0A0E3KQ45_METTT</name>
<proteinExistence type="inferred from homology"/>
<comment type="catalytic activity">
    <reaction evidence="2">
        <text>CDP-2,3-bis-O-(phytanyl)-sn-glycerol + 1D-myo-inositol 3-phosphate = saturated 1-archaetidyl-1D-myo-inositol 3-phosphate + CMP + H(+)</text>
        <dbReference type="Rhea" id="RHEA:36823"/>
        <dbReference type="ChEBI" id="CHEBI:15378"/>
        <dbReference type="ChEBI" id="CHEBI:58401"/>
        <dbReference type="ChEBI" id="CHEBI:60377"/>
        <dbReference type="ChEBI" id="CHEBI:74004"/>
        <dbReference type="ChEBI" id="CHEBI:74006"/>
        <dbReference type="EC" id="2.7.8.39"/>
    </reaction>
</comment>
<keyword evidence="2" id="KW-0464">Manganese</keyword>
<feature type="binding site" evidence="2">
    <location>
        <position position="71"/>
    </location>
    <ligand>
        <name>Mg(2+)</name>
        <dbReference type="ChEBI" id="CHEBI:18420"/>
        <label>2</label>
    </ligand>
</feature>
<keyword evidence="2" id="KW-0460">Magnesium</keyword>
<dbReference type="KEGG" id="mthr:MSTHT_2060"/>
<dbReference type="InterPro" id="IPR000462">
    <property type="entry name" value="CDP-OH_P_trans"/>
</dbReference>
<dbReference type="Proteomes" id="UP000066529">
    <property type="component" value="Chromosome"/>
</dbReference>
<accession>A0A0E3KQ45</accession>
<organism evidence="4 5">
    <name type="scientific">Methanosarcina thermophila (strain ATCC 43570 / DSM 1825 / OCM 12 / VKM B-1830 / TM-1)</name>
    <dbReference type="NCBI Taxonomy" id="523844"/>
    <lineage>
        <taxon>Archaea</taxon>
        <taxon>Methanobacteriati</taxon>
        <taxon>Methanobacteriota</taxon>
        <taxon>Stenosarchaea group</taxon>
        <taxon>Methanomicrobia</taxon>
        <taxon>Methanosarcinales</taxon>
        <taxon>Methanosarcinaceae</taxon>
        <taxon>Methanosarcina</taxon>
    </lineage>
</organism>
<keyword evidence="2" id="KW-0443">Lipid metabolism</keyword>
<evidence type="ECO:0000256" key="3">
    <source>
        <dbReference type="RuleBase" id="RU003750"/>
    </source>
</evidence>
<dbReference type="Pfam" id="PF01066">
    <property type="entry name" value="CDP-OH_P_transf"/>
    <property type="match status" value="1"/>
</dbReference>
<gene>
    <name evidence="4" type="ORF">MSTHT_2060</name>
</gene>